<dbReference type="Proteomes" id="UP000541109">
    <property type="component" value="Unassembled WGS sequence"/>
</dbReference>
<dbReference type="PANTHER" id="PTHR34477">
    <property type="entry name" value="UPF0213 PROTEIN YHBQ"/>
    <property type="match status" value="1"/>
</dbReference>
<comment type="caution">
    <text evidence="3">The sequence shown here is derived from an EMBL/GenBank/DDBJ whole genome shotgun (WGS) entry which is preliminary data.</text>
</comment>
<name>A0A839AGM1_9HYPH</name>
<dbReference type="PANTHER" id="PTHR34477:SF5">
    <property type="entry name" value="BSL5627 PROTEIN"/>
    <property type="match status" value="1"/>
</dbReference>
<organism evidence="3 4">
    <name type="scientific">Stappia albiluteola</name>
    <dbReference type="NCBI Taxonomy" id="2758565"/>
    <lineage>
        <taxon>Bacteria</taxon>
        <taxon>Pseudomonadati</taxon>
        <taxon>Pseudomonadota</taxon>
        <taxon>Alphaproteobacteria</taxon>
        <taxon>Hyphomicrobiales</taxon>
        <taxon>Stappiaceae</taxon>
        <taxon>Stappia</taxon>
    </lineage>
</organism>
<evidence type="ECO:0000313" key="3">
    <source>
        <dbReference type="EMBL" id="MBA5778821.1"/>
    </source>
</evidence>
<dbReference type="CDD" id="cd10448">
    <property type="entry name" value="GIY-YIG_unchar_3"/>
    <property type="match status" value="1"/>
</dbReference>
<keyword evidence="4" id="KW-1185">Reference proteome</keyword>
<dbReference type="InterPro" id="IPR035901">
    <property type="entry name" value="GIY-YIG_endonuc_sf"/>
</dbReference>
<accession>A0A839AGM1</accession>
<evidence type="ECO:0000313" key="4">
    <source>
        <dbReference type="Proteomes" id="UP000541109"/>
    </source>
</evidence>
<protein>
    <submittedName>
        <fullName evidence="3">GIY-YIG nuclease family protein</fullName>
    </submittedName>
</protein>
<dbReference type="EMBL" id="JACFXV010000064">
    <property type="protein sequence ID" value="MBA5778821.1"/>
    <property type="molecule type" value="Genomic_DNA"/>
</dbReference>
<dbReference type="RefSeq" id="WP_182167515.1">
    <property type="nucleotide sequence ID" value="NZ_JACFXV010000064.1"/>
</dbReference>
<dbReference type="AlphaFoldDB" id="A0A839AGM1"/>
<reference evidence="3 4" key="1">
    <citation type="submission" date="2020-07" db="EMBL/GenBank/DDBJ databases">
        <title>Stappia sp., F7233, whole genome shotgun sequencing project.</title>
        <authorList>
            <person name="Jiang S."/>
            <person name="Liu Z.W."/>
            <person name="Du Z.J."/>
        </authorList>
    </citation>
    <scope>NUCLEOTIDE SEQUENCE [LARGE SCALE GENOMIC DNA]</scope>
    <source>
        <strain evidence="3 4">F7233</strain>
    </source>
</reference>
<comment type="similarity">
    <text evidence="1">Belongs to the UPF0213 family.</text>
</comment>
<dbReference type="InterPro" id="IPR050190">
    <property type="entry name" value="UPF0213_domain"/>
</dbReference>
<dbReference type="Pfam" id="PF01541">
    <property type="entry name" value="GIY-YIG"/>
    <property type="match status" value="1"/>
</dbReference>
<dbReference type="SUPFAM" id="SSF82771">
    <property type="entry name" value="GIY-YIG endonuclease"/>
    <property type="match status" value="1"/>
</dbReference>
<dbReference type="InterPro" id="IPR000305">
    <property type="entry name" value="GIY-YIG_endonuc"/>
</dbReference>
<evidence type="ECO:0000259" key="2">
    <source>
        <dbReference type="PROSITE" id="PS50164"/>
    </source>
</evidence>
<proteinExistence type="inferred from homology"/>
<dbReference type="Gene3D" id="3.40.1440.10">
    <property type="entry name" value="GIY-YIG endonuclease"/>
    <property type="match status" value="1"/>
</dbReference>
<dbReference type="PROSITE" id="PS50164">
    <property type="entry name" value="GIY_YIG"/>
    <property type="match status" value="1"/>
</dbReference>
<evidence type="ECO:0000256" key="1">
    <source>
        <dbReference type="ARBA" id="ARBA00007435"/>
    </source>
</evidence>
<feature type="domain" description="GIY-YIG" evidence="2">
    <location>
        <begin position="1"/>
        <end position="78"/>
    </location>
</feature>
<gene>
    <name evidence="3" type="ORF">H2509_16975</name>
</gene>
<sequence length="95" mass="11561">MAAWVYILASRPYETLYTGITTDLSRRTYEHRNGLIPGFTSRYGVKSLVWYEQHDEIGDGIRREKQIKRWRRQWKFELIEKMNPQWSDLYDSLNM</sequence>